<evidence type="ECO:0000313" key="2">
    <source>
        <dbReference type="EMBL" id="KAK9126676.1"/>
    </source>
</evidence>
<accession>A0AAP0J5T0</accession>
<feature type="domain" description="Thioester reductase (TE)" evidence="1">
    <location>
        <begin position="45"/>
        <end position="120"/>
    </location>
</feature>
<dbReference type="Proteomes" id="UP001419268">
    <property type="component" value="Unassembled WGS sequence"/>
</dbReference>
<dbReference type="InterPro" id="IPR013120">
    <property type="entry name" value="FAR_NAD-bd"/>
</dbReference>
<reference evidence="2 3" key="1">
    <citation type="submission" date="2024-01" db="EMBL/GenBank/DDBJ databases">
        <title>Genome assemblies of Stephania.</title>
        <authorList>
            <person name="Yang L."/>
        </authorList>
    </citation>
    <scope>NUCLEOTIDE SEQUENCE [LARGE SCALE GENOMIC DNA]</scope>
    <source>
        <strain evidence="2">JXDWG</strain>
        <tissue evidence="2">Leaf</tissue>
    </source>
</reference>
<dbReference type="Gene3D" id="3.40.50.720">
    <property type="entry name" value="NAD(P)-binding Rossmann-like Domain"/>
    <property type="match status" value="1"/>
</dbReference>
<comment type="caution">
    <text evidence="2">The sequence shown here is derived from an EMBL/GenBank/DDBJ whole genome shotgun (WGS) entry which is preliminary data.</text>
</comment>
<dbReference type="Pfam" id="PF07993">
    <property type="entry name" value="NAD_binding_4"/>
    <property type="match status" value="1"/>
</dbReference>
<protein>
    <recommendedName>
        <fullName evidence="1">Thioester reductase (TE) domain-containing protein</fullName>
    </recommendedName>
</protein>
<evidence type="ECO:0000259" key="1">
    <source>
        <dbReference type="Pfam" id="PF07993"/>
    </source>
</evidence>
<name>A0AAP0J5T0_9MAGN</name>
<gene>
    <name evidence="2" type="ORF">Scep_015522</name>
</gene>
<organism evidence="2 3">
    <name type="scientific">Stephania cephalantha</name>
    <dbReference type="NCBI Taxonomy" id="152367"/>
    <lineage>
        <taxon>Eukaryota</taxon>
        <taxon>Viridiplantae</taxon>
        <taxon>Streptophyta</taxon>
        <taxon>Embryophyta</taxon>
        <taxon>Tracheophyta</taxon>
        <taxon>Spermatophyta</taxon>
        <taxon>Magnoliopsida</taxon>
        <taxon>Ranunculales</taxon>
        <taxon>Menispermaceae</taxon>
        <taxon>Menispermoideae</taxon>
        <taxon>Cissampelideae</taxon>
        <taxon>Stephania</taxon>
    </lineage>
</organism>
<evidence type="ECO:0000313" key="3">
    <source>
        <dbReference type="Proteomes" id="UP001419268"/>
    </source>
</evidence>
<dbReference type="AlphaFoldDB" id="A0AAP0J5T0"/>
<proteinExistence type="predicted"/>
<keyword evidence="3" id="KW-1185">Reference proteome</keyword>
<sequence length="197" mass="22077">MEEVDVVMTMTLYGGSKGSTPMGDNDSMGAVTSDKWAWWLLVAWLVKEGAADSQTAMQRLRDEVIGNELFKNLREMHGTGFEAFLFERMIPVAGNIARENLGIADSKMMEEMWREVTVTFSHSKVVVTAIFWEESGVLGFALPRAGKRSAEERVVLGPPRYGEATEVLCPWRRATKESFTRETGREGTVRSKDANMM</sequence>
<dbReference type="EMBL" id="JBBNAG010000006">
    <property type="protein sequence ID" value="KAK9126676.1"/>
    <property type="molecule type" value="Genomic_DNA"/>
</dbReference>